<evidence type="ECO:0000256" key="1">
    <source>
        <dbReference type="SAM" id="MobiDB-lite"/>
    </source>
</evidence>
<proteinExistence type="predicted"/>
<protein>
    <submittedName>
        <fullName evidence="2">Uncharacterized protein</fullName>
    </submittedName>
</protein>
<accession>A0A0G0AUA9</accession>
<evidence type="ECO:0000313" key="3">
    <source>
        <dbReference type="Proteomes" id="UP000034004"/>
    </source>
</evidence>
<feature type="compositionally biased region" description="Low complexity" evidence="1">
    <location>
        <begin position="139"/>
        <end position="157"/>
    </location>
</feature>
<dbReference type="AlphaFoldDB" id="A0A0G0AUA9"/>
<reference evidence="2 3" key="1">
    <citation type="journal article" date="2015" name="Nature">
        <title>rRNA introns, odd ribosomes, and small enigmatic genomes across a large radiation of phyla.</title>
        <authorList>
            <person name="Brown C.T."/>
            <person name="Hug L.A."/>
            <person name="Thomas B.C."/>
            <person name="Sharon I."/>
            <person name="Castelle C.J."/>
            <person name="Singh A."/>
            <person name="Wilkins M.J."/>
            <person name="Williams K.H."/>
            <person name="Banfield J.F."/>
        </authorList>
    </citation>
    <scope>NUCLEOTIDE SEQUENCE [LARGE SCALE GENOMIC DNA]</scope>
</reference>
<name>A0A0G0AUA9_9BACT</name>
<dbReference type="EMBL" id="LBPR01000022">
    <property type="protein sequence ID" value="KKP60559.1"/>
    <property type="molecule type" value="Genomic_DNA"/>
</dbReference>
<comment type="caution">
    <text evidence="2">The sequence shown here is derived from an EMBL/GenBank/DDBJ whole genome shotgun (WGS) entry which is preliminary data.</text>
</comment>
<organism evidence="2 3">
    <name type="scientific">Candidatus Roizmanbacteria bacterium GW2011_GWC2_34_23</name>
    <dbReference type="NCBI Taxonomy" id="1618484"/>
    <lineage>
        <taxon>Bacteria</taxon>
        <taxon>Candidatus Roizmaniibacteriota</taxon>
    </lineage>
</organism>
<dbReference type="STRING" id="1618484.UR56_C0022G0006"/>
<feature type="region of interest" description="Disordered" evidence="1">
    <location>
        <begin position="137"/>
        <end position="157"/>
    </location>
</feature>
<evidence type="ECO:0000313" key="2">
    <source>
        <dbReference type="EMBL" id="KKP60559.1"/>
    </source>
</evidence>
<gene>
    <name evidence="2" type="ORF">UR56_C0022G0006</name>
</gene>
<sequence length="170" mass="19054">MGIIKRYKIILSLIISLALTLIITRAVFFAGVPKVNSEKIRRTIKETKDNLTIFKNTFAYKMSPNKINYQQVFTDVPTVNFEMVAIEPTSISTNPFPTIYINPTEPPVPTQAEIIFVKATPTIHNQLPTVFPTVKKKLTPTSKPKPTPTMAKPTPTTKLINDPLKIKSCL</sequence>
<dbReference type="Proteomes" id="UP000034004">
    <property type="component" value="Unassembled WGS sequence"/>
</dbReference>